<dbReference type="PANTHER" id="PTHR42738">
    <property type="entry name" value="HYDROXYMETHYLGLUTARYL-COA LYASE"/>
    <property type="match status" value="1"/>
</dbReference>
<name>A0A846XA04_9NOCA</name>
<dbReference type="RefSeq" id="WP_068035477.1">
    <property type="nucleotide sequence ID" value="NZ_JAAXOO010000001.1"/>
</dbReference>
<evidence type="ECO:0000256" key="1">
    <source>
        <dbReference type="ARBA" id="ARBA00009405"/>
    </source>
</evidence>
<proteinExistence type="inferred from homology"/>
<dbReference type="CDD" id="cd07938">
    <property type="entry name" value="DRE_TIM_HMGL"/>
    <property type="match status" value="1"/>
</dbReference>
<dbReference type="PANTHER" id="PTHR42738:SF7">
    <property type="entry name" value="HYDROXYMETHYLGLUTARYL-COA LYASE"/>
    <property type="match status" value="1"/>
</dbReference>
<accession>A0A846XA04</accession>
<dbReference type="NCBIfam" id="NF004283">
    <property type="entry name" value="PRK05692.1"/>
    <property type="match status" value="1"/>
</dbReference>
<evidence type="ECO:0000256" key="2">
    <source>
        <dbReference type="ARBA" id="ARBA00022723"/>
    </source>
</evidence>
<dbReference type="GO" id="GO:0046951">
    <property type="term" value="P:ketone body biosynthetic process"/>
    <property type="evidence" value="ECO:0007669"/>
    <property type="project" value="TreeGrafter"/>
</dbReference>
<evidence type="ECO:0000313" key="5">
    <source>
        <dbReference type="EMBL" id="NKY31869.1"/>
    </source>
</evidence>
<comment type="caution">
    <text evidence="5">The sequence shown here is derived from an EMBL/GenBank/DDBJ whole genome shotgun (WGS) entry which is preliminary data.</text>
</comment>
<protein>
    <submittedName>
        <fullName evidence="5">Hydroxymethylglutaryl-CoA lyase</fullName>
    </submittedName>
</protein>
<reference evidence="5 6" key="1">
    <citation type="submission" date="2020-04" db="EMBL/GenBank/DDBJ databases">
        <title>MicrobeNet Type strains.</title>
        <authorList>
            <person name="Nicholson A.C."/>
        </authorList>
    </citation>
    <scope>NUCLEOTIDE SEQUENCE [LARGE SCALE GENOMIC DNA]</scope>
    <source>
        <strain evidence="5 6">DSM 45078</strain>
    </source>
</reference>
<dbReference type="PROSITE" id="PS50991">
    <property type="entry name" value="PYR_CT"/>
    <property type="match status" value="1"/>
</dbReference>
<dbReference type="AlphaFoldDB" id="A0A846XA04"/>
<dbReference type="GO" id="GO:0046872">
    <property type="term" value="F:metal ion binding"/>
    <property type="evidence" value="ECO:0007669"/>
    <property type="project" value="UniProtKB-KW"/>
</dbReference>
<dbReference type="Pfam" id="PF00682">
    <property type="entry name" value="HMGL-like"/>
    <property type="match status" value="1"/>
</dbReference>
<keyword evidence="3 5" id="KW-0456">Lyase</keyword>
<gene>
    <name evidence="5" type="ORF">HGA13_02100</name>
</gene>
<dbReference type="Proteomes" id="UP000565715">
    <property type="component" value="Unassembled WGS sequence"/>
</dbReference>
<dbReference type="SUPFAM" id="SSF51569">
    <property type="entry name" value="Aldolase"/>
    <property type="match status" value="1"/>
</dbReference>
<dbReference type="EMBL" id="JAAXOO010000001">
    <property type="protein sequence ID" value="NKY31869.1"/>
    <property type="molecule type" value="Genomic_DNA"/>
</dbReference>
<dbReference type="Gene3D" id="3.20.20.70">
    <property type="entry name" value="Aldolase class I"/>
    <property type="match status" value="1"/>
</dbReference>
<dbReference type="GO" id="GO:0004419">
    <property type="term" value="F:hydroxymethylglutaryl-CoA lyase activity"/>
    <property type="evidence" value="ECO:0007669"/>
    <property type="project" value="TreeGrafter"/>
</dbReference>
<sequence>MSIDSRPAPATEPNSEITIIDVSPRDGLQNEKTPVSTDNKLTLINSLITAGIRRIEATSFVHPRLVPQMADAEAVAAALPRGHVSWIGLVLNERGLDRAIAAGLDEVNIVVVATDTFSRKNQGTSTHQGIELWTRLAARARSAGLRTTITIAAAFGCPFEGEVPITRVTELIARCVQAQPDELALADTIGVGVPRQVTELAGAAAAEAPGIPLRWHFHNTRNTGYANALTAAALGPCTLDASVGGIGGCPFAPAATGNIATEDLWYLLDRNGIDTGLDIHPLLDTAKWLDTVLGYRVPGQLARAGLFPAS</sequence>
<comment type="similarity">
    <text evidence="1">Belongs to the HMG-CoA lyase family.</text>
</comment>
<evidence type="ECO:0000313" key="6">
    <source>
        <dbReference type="Proteomes" id="UP000565715"/>
    </source>
</evidence>
<dbReference type="InterPro" id="IPR043594">
    <property type="entry name" value="HMGL"/>
</dbReference>
<dbReference type="GO" id="GO:0006552">
    <property type="term" value="P:L-leucine catabolic process"/>
    <property type="evidence" value="ECO:0007669"/>
    <property type="project" value="TreeGrafter"/>
</dbReference>
<evidence type="ECO:0000256" key="3">
    <source>
        <dbReference type="ARBA" id="ARBA00023239"/>
    </source>
</evidence>
<keyword evidence="2" id="KW-0479">Metal-binding</keyword>
<evidence type="ECO:0000259" key="4">
    <source>
        <dbReference type="PROSITE" id="PS50991"/>
    </source>
</evidence>
<dbReference type="InterPro" id="IPR013785">
    <property type="entry name" value="Aldolase_TIM"/>
</dbReference>
<feature type="domain" description="Pyruvate carboxyltransferase" evidence="4">
    <location>
        <begin position="17"/>
        <end position="283"/>
    </location>
</feature>
<organism evidence="5 6">
    <name type="scientific">Nocardia speluncae</name>
    <dbReference type="NCBI Taxonomy" id="419477"/>
    <lineage>
        <taxon>Bacteria</taxon>
        <taxon>Bacillati</taxon>
        <taxon>Actinomycetota</taxon>
        <taxon>Actinomycetes</taxon>
        <taxon>Mycobacteriales</taxon>
        <taxon>Nocardiaceae</taxon>
        <taxon>Nocardia</taxon>
    </lineage>
</organism>
<dbReference type="InterPro" id="IPR000891">
    <property type="entry name" value="PYR_CT"/>
</dbReference>
<keyword evidence="6" id="KW-1185">Reference proteome</keyword>